<evidence type="ECO:0000259" key="9">
    <source>
        <dbReference type="PROSITE" id="PS50949"/>
    </source>
</evidence>
<keyword evidence="7" id="KW-0175">Coiled coil</keyword>
<gene>
    <name evidence="10" type="primary">pdhR_2</name>
    <name evidence="10" type="ORF">NCTC13159_03413</name>
</gene>
<reference evidence="10 11" key="1">
    <citation type="submission" date="2018-06" db="EMBL/GenBank/DDBJ databases">
        <authorList>
            <consortium name="Pathogen Informatics"/>
            <person name="Doyle S."/>
        </authorList>
    </citation>
    <scope>NUCLEOTIDE SEQUENCE [LARGE SCALE GENOMIC DNA]</scope>
    <source>
        <strain evidence="10 11">NCTC13159</strain>
    </source>
</reference>
<evidence type="ECO:0000256" key="8">
    <source>
        <dbReference type="SAM" id="MobiDB-lite"/>
    </source>
</evidence>
<protein>
    <recommendedName>
        <fullName evidence="6">Pyruvate dehydrogenase complex repressor</fullName>
    </recommendedName>
</protein>
<dbReference type="Pfam" id="PF00392">
    <property type="entry name" value="GntR"/>
    <property type="match status" value="1"/>
</dbReference>
<dbReference type="Gene3D" id="1.10.10.10">
    <property type="entry name" value="Winged helix-like DNA-binding domain superfamily/Winged helix DNA-binding domain"/>
    <property type="match status" value="1"/>
</dbReference>
<dbReference type="EMBL" id="UGSJ01000001">
    <property type="protein sequence ID" value="SUA91898.1"/>
    <property type="molecule type" value="Genomic_DNA"/>
</dbReference>
<dbReference type="GO" id="GO:0003700">
    <property type="term" value="F:DNA-binding transcription factor activity"/>
    <property type="evidence" value="ECO:0007669"/>
    <property type="project" value="InterPro"/>
</dbReference>
<feature type="domain" description="HTH gntR-type" evidence="9">
    <location>
        <begin position="32"/>
        <end position="100"/>
    </location>
</feature>
<proteinExistence type="predicted"/>
<dbReference type="Pfam" id="PF07729">
    <property type="entry name" value="FCD"/>
    <property type="match status" value="1"/>
</dbReference>
<evidence type="ECO:0000256" key="4">
    <source>
        <dbReference type="ARBA" id="ARBA00023163"/>
    </source>
</evidence>
<dbReference type="SUPFAM" id="SSF46785">
    <property type="entry name" value="Winged helix' DNA-binding domain"/>
    <property type="match status" value="1"/>
</dbReference>
<dbReference type="CDD" id="cd07377">
    <property type="entry name" value="WHTH_GntR"/>
    <property type="match status" value="1"/>
</dbReference>
<organism evidence="10 11">
    <name type="scientific">Pandoraea pulmonicola</name>
    <dbReference type="NCBI Taxonomy" id="93221"/>
    <lineage>
        <taxon>Bacteria</taxon>
        <taxon>Pseudomonadati</taxon>
        <taxon>Pseudomonadota</taxon>
        <taxon>Betaproteobacteria</taxon>
        <taxon>Burkholderiales</taxon>
        <taxon>Burkholderiaceae</taxon>
        <taxon>Pandoraea</taxon>
    </lineage>
</organism>
<dbReference type="AlphaFoldDB" id="A0AAJ5D1L1"/>
<dbReference type="Proteomes" id="UP000254589">
    <property type="component" value="Unassembled WGS sequence"/>
</dbReference>
<evidence type="ECO:0000256" key="6">
    <source>
        <dbReference type="ARBA" id="ARBA00039592"/>
    </source>
</evidence>
<keyword evidence="4" id="KW-0804">Transcription</keyword>
<comment type="caution">
    <text evidence="10">The sequence shown here is derived from an EMBL/GenBank/DDBJ whole genome shotgun (WGS) entry which is preliminary data.</text>
</comment>
<evidence type="ECO:0000256" key="1">
    <source>
        <dbReference type="ARBA" id="ARBA00022491"/>
    </source>
</evidence>
<name>A0AAJ5D1L1_PANPU</name>
<dbReference type="PANTHER" id="PTHR43537:SF34">
    <property type="entry name" value="PYRUVATE DEHYDROGENASE COMPLEX REPRESSOR"/>
    <property type="match status" value="1"/>
</dbReference>
<feature type="coiled-coil region" evidence="7">
    <location>
        <begin position="120"/>
        <end position="167"/>
    </location>
</feature>
<dbReference type="InterPro" id="IPR000524">
    <property type="entry name" value="Tscrpt_reg_HTH_GntR"/>
</dbReference>
<accession>A0AAJ5D1L1</accession>
<dbReference type="SMART" id="SM00895">
    <property type="entry name" value="FCD"/>
    <property type="match status" value="1"/>
</dbReference>
<dbReference type="PANTHER" id="PTHR43537">
    <property type="entry name" value="TRANSCRIPTIONAL REGULATOR, GNTR FAMILY"/>
    <property type="match status" value="1"/>
</dbReference>
<keyword evidence="1" id="KW-0678">Repressor</keyword>
<evidence type="ECO:0000313" key="11">
    <source>
        <dbReference type="Proteomes" id="UP000254589"/>
    </source>
</evidence>
<feature type="region of interest" description="Disordered" evidence="8">
    <location>
        <begin position="1"/>
        <end position="27"/>
    </location>
</feature>
<dbReference type="SUPFAM" id="SSF48008">
    <property type="entry name" value="GntR ligand-binding domain-like"/>
    <property type="match status" value="1"/>
</dbReference>
<keyword evidence="10" id="KW-0670">Pyruvate</keyword>
<feature type="compositionally biased region" description="Low complexity" evidence="8">
    <location>
        <begin position="1"/>
        <end position="25"/>
    </location>
</feature>
<evidence type="ECO:0000313" key="10">
    <source>
        <dbReference type="EMBL" id="SUA91898.1"/>
    </source>
</evidence>
<dbReference type="InterPro" id="IPR036390">
    <property type="entry name" value="WH_DNA-bd_sf"/>
</dbReference>
<sequence>MPSNESSQPMSSSPISDSAAASFAPVTPPPRLRLSDMVYEQLETMVVEGRLAPGSALPSERDLAQQMGVSRPSLREALLRLESRGLIVGRAGGGYLVANASQPLLAEPLSQLMSRHSKTVDDVLEMREVLEAKAVELAAERATPEDVARLAQALEALEAAYAAYAAERDGFDGEGDARGQSLLTRVPELDAHFHLALAEATHNLVLVHLMHAIFELLRGSVVDNYRAIVGHGADLAELIAQHRRIFNAVASHDAASAQRSLREHLTFIRNNSGDVEPN</sequence>
<dbReference type="InterPro" id="IPR011711">
    <property type="entry name" value="GntR_C"/>
</dbReference>
<dbReference type="SMART" id="SM00345">
    <property type="entry name" value="HTH_GNTR"/>
    <property type="match status" value="1"/>
</dbReference>
<dbReference type="InterPro" id="IPR008920">
    <property type="entry name" value="TF_FadR/GntR_C"/>
</dbReference>
<dbReference type="PRINTS" id="PR00035">
    <property type="entry name" value="HTHGNTR"/>
</dbReference>
<evidence type="ECO:0000256" key="2">
    <source>
        <dbReference type="ARBA" id="ARBA00023015"/>
    </source>
</evidence>
<evidence type="ECO:0000256" key="7">
    <source>
        <dbReference type="SAM" id="Coils"/>
    </source>
</evidence>
<dbReference type="PROSITE" id="PS50949">
    <property type="entry name" value="HTH_GNTR"/>
    <property type="match status" value="1"/>
</dbReference>
<dbReference type="InterPro" id="IPR036388">
    <property type="entry name" value="WH-like_DNA-bd_sf"/>
</dbReference>
<dbReference type="Gene3D" id="1.20.120.530">
    <property type="entry name" value="GntR ligand-binding domain-like"/>
    <property type="match status" value="1"/>
</dbReference>
<dbReference type="GO" id="GO:0003677">
    <property type="term" value="F:DNA binding"/>
    <property type="evidence" value="ECO:0007669"/>
    <property type="project" value="UniProtKB-KW"/>
</dbReference>
<comment type="function">
    <text evidence="5">Transcriptional repressor for the pyruvate dehydrogenase complex genes aceEF and lpd.</text>
</comment>
<keyword evidence="3" id="KW-0238">DNA-binding</keyword>
<keyword evidence="2" id="KW-0805">Transcription regulation</keyword>
<evidence type="ECO:0000256" key="3">
    <source>
        <dbReference type="ARBA" id="ARBA00023125"/>
    </source>
</evidence>
<evidence type="ECO:0000256" key="5">
    <source>
        <dbReference type="ARBA" id="ARBA00037357"/>
    </source>
</evidence>